<accession>V5KWJ4</accession>
<geneLocation type="mitochondrion" evidence="1"/>
<dbReference type="EMBL" id="KF651061">
    <property type="protein sequence ID" value="AHA41658.1"/>
    <property type="molecule type" value="Genomic_DNA"/>
</dbReference>
<organism evidence="1">
    <name type="scientific">Acavomonas peruviana</name>
    <dbReference type="NCBI Taxonomy" id="1542312"/>
    <lineage>
        <taxon>Eukaryota</taxon>
        <taxon>Sar</taxon>
        <taxon>Alveolata</taxon>
        <taxon>Colponemida</taxon>
        <taxon>Acavomonidia</taxon>
        <taxon>Acavomonas</taxon>
    </lineage>
</organism>
<dbReference type="AlphaFoldDB" id="V5KWJ4"/>
<reference evidence="1" key="2">
    <citation type="journal article" date="2014" name="PLoS ONE">
        <title>Description of Colponema vietnamica sp.n. and Acavomonas peruviana n. gen. n. sp., two new alveolate phyla (Colponemidia nom. nov. and Acavomonidia nom. nov.) and their contributions to reconstructing the ancestral state of alveolates and eukaryotes.</title>
        <authorList>
            <person name="Tikhonenkov D.V."/>
            <person name="Janouskovec J."/>
            <person name="Mylnikov A.P."/>
            <person name="Mikhailov K.V."/>
            <person name="Simdyanov T.G."/>
            <person name="Aleoshin V.V."/>
            <person name="Keeling P.J."/>
        </authorList>
    </citation>
    <scope>NUCLEOTIDE SEQUENCE</scope>
    <source>
        <strain evidence="1">Colp-5</strain>
    </source>
</reference>
<gene>
    <name evidence="1" type="primary">orf59</name>
</gene>
<reference evidence="1" key="1">
    <citation type="journal article" date="2013" name="Curr. Biol.">
        <title>Colponemids represent multiple ancient alveolate lineages.</title>
        <authorList>
            <person name="Janouskovec J."/>
            <person name="Tikhonenkov D.V."/>
            <person name="Mikhailov K.V."/>
            <person name="Simdyanov T.G."/>
            <person name="Aleoshin V.V."/>
            <person name="Mylnikov A.P."/>
            <person name="Keeling P.J."/>
        </authorList>
    </citation>
    <scope>NUCLEOTIDE SEQUENCE</scope>
    <source>
        <strain evidence="1">Colp-5</strain>
    </source>
</reference>
<protein>
    <submittedName>
        <fullName evidence="1">Orf59</fullName>
    </submittedName>
</protein>
<proteinExistence type="predicted"/>
<sequence>MKHFKINYLYKSEGVTIYDFRKHVYGFGFFKEFVVKSFCYINKYNFYNKNIKYNDLYRI</sequence>
<keyword evidence="1" id="KW-0496">Mitochondrion</keyword>
<name>V5KWJ4_9ALVE</name>
<evidence type="ECO:0000313" key="1">
    <source>
        <dbReference type="EMBL" id="AHA41658.1"/>
    </source>
</evidence>